<evidence type="ECO:0000256" key="2">
    <source>
        <dbReference type="SAM" id="MobiDB-lite"/>
    </source>
</evidence>
<dbReference type="STRING" id="1168289.GCA_000259075_03870"/>
<comment type="caution">
    <text evidence="3">The sequence shown here is derived from an EMBL/GenBank/DDBJ whole genome shotgun (WGS) entry which is preliminary data.</text>
</comment>
<dbReference type="InterPro" id="IPR011990">
    <property type="entry name" value="TPR-like_helical_dom_sf"/>
</dbReference>
<feature type="compositionally biased region" description="Basic and acidic residues" evidence="2">
    <location>
        <begin position="495"/>
        <end position="511"/>
    </location>
</feature>
<gene>
    <name evidence="3" type="ORF">DFO77_106112</name>
</gene>
<dbReference type="InterPro" id="IPR019734">
    <property type="entry name" value="TPR_rpt"/>
</dbReference>
<organism evidence="3 4">
    <name type="scientific">Marinilabilia salmonicolor</name>
    <dbReference type="NCBI Taxonomy" id="989"/>
    <lineage>
        <taxon>Bacteria</taxon>
        <taxon>Pseudomonadati</taxon>
        <taxon>Bacteroidota</taxon>
        <taxon>Bacteroidia</taxon>
        <taxon>Marinilabiliales</taxon>
        <taxon>Marinilabiliaceae</taxon>
        <taxon>Marinilabilia</taxon>
    </lineage>
</organism>
<dbReference type="Gene3D" id="1.25.40.10">
    <property type="entry name" value="Tetratricopeptide repeat domain"/>
    <property type="match status" value="3"/>
</dbReference>
<dbReference type="EMBL" id="QPIZ01000006">
    <property type="protein sequence ID" value="RCW37418.1"/>
    <property type="molecule type" value="Genomic_DNA"/>
</dbReference>
<accession>A0A2T0XLI3</accession>
<feature type="region of interest" description="Disordered" evidence="2">
    <location>
        <begin position="495"/>
        <end position="554"/>
    </location>
</feature>
<dbReference type="SUPFAM" id="SSF48452">
    <property type="entry name" value="TPR-like"/>
    <property type="match status" value="2"/>
</dbReference>
<dbReference type="SMART" id="SM00028">
    <property type="entry name" value="TPR"/>
    <property type="match status" value="3"/>
</dbReference>
<dbReference type="Pfam" id="PF13181">
    <property type="entry name" value="TPR_8"/>
    <property type="match status" value="1"/>
</dbReference>
<evidence type="ECO:0000256" key="1">
    <source>
        <dbReference type="PROSITE-ProRule" id="PRU00339"/>
    </source>
</evidence>
<evidence type="ECO:0000313" key="4">
    <source>
        <dbReference type="Proteomes" id="UP000252733"/>
    </source>
</evidence>
<name>A0A2T0XLI3_9BACT</name>
<feature type="repeat" description="TPR" evidence="1">
    <location>
        <begin position="241"/>
        <end position="274"/>
    </location>
</feature>
<dbReference type="Proteomes" id="UP000252733">
    <property type="component" value="Unassembled WGS sequence"/>
</dbReference>
<reference evidence="3 4" key="1">
    <citation type="submission" date="2018-07" db="EMBL/GenBank/DDBJ databases">
        <title>Freshwater and sediment microbial communities from various areas in North America, analyzing microbe dynamics in response to fracking.</title>
        <authorList>
            <person name="Lamendella R."/>
        </authorList>
    </citation>
    <scope>NUCLEOTIDE SEQUENCE [LARGE SCALE GENOMIC DNA]</scope>
    <source>
        <strain evidence="3 4">160A</strain>
    </source>
</reference>
<proteinExistence type="predicted"/>
<dbReference type="RefSeq" id="WP_106153147.1">
    <property type="nucleotide sequence ID" value="NZ_PVTS01000008.1"/>
</dbReference>
<feature type="compositionally biased region" description="Basic and acidic residues" evidence="2">
    <location>
        <begin position="755"/>
        <end position="770"/>
    </location>
</feature>
<dbReference type="OrthoDB" id="1522549at2"/>
<dbReference type="PROSITE" id="PS51257">
    <property type="entry name" value="PROKAR_LIPOPROTEIN"/>
    <property type="match status" value="1"/>
</dbReference>
<protein>
    <submittedName>
        <fullName evidence="3">Tetratricopeptide repeat protein</fullName>
    </submittedName>
</protein>
<keyword evidence="4" id="KW-1185">Reference proteome</keyword>
<sequence length="926" mass="105488">MKKKNTIFLLVFLVSLGCSTQKNTWLSRGYHNLTARYNVLFNGQESFNNGQEKMRESVKNDYTRILPAFAFSGNSGSQVASSDMNRAIRKGYKLIEKHSITAKPGRSVRDAGEEYRNFYNQREFNRWVDEAYMLIGKAHVYSRDWYEGIGAFNMVLQLFPEKSVRFEAMLWMARAYIEMGDFQNAKLYLDRYSSGVNDEKKFLSTASATYAWFWIAQDQPEKAMEYCRLAAGNAADRWQKIRWYFIMGQVAEQINNPAMAMDAYQQVASMNPDYEMVIHARVKSAIIAGEIGQMEEAREVLKKYAGEYKNLDYRDQIYFALAETYMAGDDTLNALFNLQLAAGYGGRDRILAGNIYRRMADIYFQSSDYVAADAYYDSTLTALPSDYPGIEEIQQFRRNLTPLADNLRTLQYEDSVQRIASLPEDERNVFVDNLLASMQEQEEQTLAGGGQMDDAFFYRNFANRGSRSTDESGKWYFYNQTMVSLGQMEFEKRWGRRDDQDNWRRKNKESVANRQGPGMNDGMMPDDPFSQEPPGPGEQTSGTPGKGKPDRESLMAGLPLTPEALKESHLKVQKARFNAGHLLAQNFDKHEEAIVHFEELISSYPRTDYREQALAGIYLSCAEIPDRGCMTHYGQVIADDYPDSRFAAFVEDPEYFEKLGQQHRELDSVYNSAFGDYKAGYMGNVLEKTNLITASAYDAIKPNALLLNAAAYSRMGNTDAFRTGLLSLTNQYPQSSQAEVARHWLEMLKQGKRPEKLLAERPDAKQTDSRDTDDEMAEDTVEQKFVFAPDSVHYLMIVLQSDAEVNQILFHLANFNFDRYTVGGLRLESSTLGGAYNTLQTGPFENSRVGLDYFFALLNNPSVFSVENPGRPLLLLVSESNYSELNNASDVEQYKQFFLDNYLPGSDPSAIVVTESEIPEEPYKGK</sequence>
<dbReference type="PROSITE" id="PS50005">
    <property type="entry name" value="TPR"/>
    <property type="match status" value="1"/>
</dbReference>
<keyword evidence="1" id="KW-0802">TPR repeat</keyword>
<dbReference type="Pfam" id="PF13174">
    <property type="entry name" value="TPR_6"/>
    <property type="match status" value="1"/>
</dbReference>
<feature type="region of interest" description="Disordered" evidence="2">
    <location>
        <begin position="755"/>
        <end position="775"/>
    </location>
</feature>
<dbReference type="AlphaFoldDB" id="A0A2T0XLI3"/>
<evidence type="ECO:0000313" key="3">
    <source>
        <dbReference type="EMBL" id="RCW37418.1"/>
    </source>
</evidence>